<dbReference type="InterPro" id="IPR032710">
    <property type="entry name" value="NTF2-like_dom_sf"/>
</dbReference>
<feature type="domain" description="DUF4440" evidence="2">
    <location>
        <begin position="37"/>
        <end position="150"/>
    </location>
</feature>
<evidence type="ECO:0000259" key="2">
    <source>
        <dbReference type="Pfam" id="PF14534"/>
    </source>
</evidence>
<name>A0A4Y9SDV5_9BURK</name>
<sequence length="165" mass="18151">MKKLQAACLLIAACATAPLTQAAPIPDDEAAVAQIGQIVRAFQSAIIAKDRAALESMFLASDNSWLMVAGEPARLKPGLPWVRPDNYRRFAEFVGNSKVPVEERFYDVRIHSNGAVGTVYFNFDFLMDGKVTNDGSESWHLVRTENGWKISSMVYSIGRPAKMNG</sequence>
<accession>A0A4Y9SDV5</accession>
<dbReference type="EMBL" id="SPVF01000157">
    <property type="protein sequence ID" value="TFW18770.1"/>
    <property type="molecule type" value="Genomic_DNA"/>
</dbReference>
<proteinExistence type="predicted"/>
<comment type="caution">
    <text evidence="3">The sequence shown here is derived from an EMBL/GenBank/DDBJ whole genome shotgun (WGS) entry which is preliminary data.</text>
</comment>
<keyword evidence="1" id="KW-0732">Signal</keyword>
<dbReference type="SUPFAM" id="SSF54427">
    <property type="entry name" value="NTF2-like"/>
    <property type="match status" value="1"/>
</dbReference>
<protein>
    <submittedName>
        <fullName evidence="3">Nuclear transport factor 2 family protein</fullName>
    </submittedName>
</protein>
<evidence type="ECO:0000313" key="4">
    <source>
        <dbReference type="Proteomes" id="UP000298438"/>
    </source>
</evidence>
<dbReference type="Pfam" id="PF14534">
    <property type="entry name" value="DUF4440"/>
    <property type="match status" value="1"/>
</dbReference>
<evidence type="ECO:0000256" key="1">
    <source>
        <dbReference type="SAM" id="SignalP"/>
    </source>
</evidence>
<dbReference type="InterPro" id="IPR027843">
    <property type="entry name" value="DUF4440"/>
</dbReference>
<dbReference type="AlphaFoldDB" id="A0A4Y9SDV5"/>
<dbReference type="OrthoDB" id="118519at2"/>
<dbReference type="Gene3D" id="3.10.450.50">
    <property type="match status" value="1"/>
</dbReference>
<dbReference type="RefSeq" id="WP_135207604.1">
    <property type="nucleotide sequence ID" value="NZ_SPVF01000157.1"/>
</dbReference>
<evidence type="ECO:0000313" key="3">
    <source>
        <dbReference type="EMBL" id="TFW18770.1"/>
    </source>
</evidence>
<gene>
    <name evidence="3" type="ORF">E4L96_12735</name>
</gene>
<feature type="signal peptide" evidence="1">
    <location>
        <begin position="1"/>
        <end position="22"/>
    </location>
</feature>
<dbReference type="Proteomes" id="UP000298438">
    <property type="component" value="Unassembled WGS sequence"/>
</dbReference>
<feature type="chain" id="PRO_5021233678" evidence="1">
    <location>
        <begin position="23"/>
        <end position="165"/>
    </location>
</feature>
<keyword evidence="4" id="KW-1185">Reference proteome</keyword>
<reference evidence="3 4" key="1">
    <citation type="submission" date="2019-03" db="EMBL/GenBank/DDBJ databases">
        <title>Draft Genome Sequence of Massilia arenosa sp. nov., a Novel Massilia Species Isolated from a Sandy-loam Maize Soil.</title>
        <authorList>
            <person name="Raths R."/>
            <person name="Peta V."/>
            <person name="Bucking H."/>
        </authorList>
    </citation>
    <scope>NUCLEOTIDE SEQUENCE [LARGE SCALE GENOMIC DNA]</scope>
    <source>
        <strain evidence="3 4">MC02</strain>
    </source>
</reference>
<organism evidence="3 4">
    <name type="scientific">Zemynaea arenosa</name>
    <dbReference type="NCBI Taxonomy" id="2561931"/>
    <lineage>
        <taxon>Bacteria</taxon>
        <taxon>Pseudomonadati</taxon>
        <taxon>Pseudomonadota</taxon>
        <taxon>Betaproteobacteria</taxon>
        <taxon>Burkholderiales</taxon>
        <taxon>Oxalobacteraceae</taxon>
        <taxon>Telluria group</taxon>
        <taxon>Zemynaea</taxon>
    </lineage>
</organism>